<protein>
    <submittedName>
        <fullName evidence="1">Uncharacterized protein</fullName>
    </submittedName>
</protein>
<organism evidence="1 2">
    <name type="scientific">Plantactinospora soyae</name>
    <dbReference type="NCBI Taxonomy" id="1544732"/>
    <lineage>
        <taxon>Bacteria</taxon>
        <taxon>Bacillati</taxon>
        <taxon>Actinomycetota</taxon>
        <taxon>Actinomycetes</taxon>
        <taxon>Micromonosporales</taxon>
        <taxon>Micromonosporaceae</taxon>
        <taxon>Plantactinospora</taxon>
    </lineage>
</organism>
<dbReference type="AlphaFoldDB" id="A0A927M1W0"/>
<sequence length="90" mass="9510">MDASSAAPPSGPVPSTGDVLQFAESDYCYGIGPLVLRVTGVGADLGRYPQLEWLSLRGVELRRDGSTGPERQVLVRTSALPRTGVLPRTA</sequence>
<dbReference type="RefSeq" id="WP_192766576.1">
    <property type="nucleotide sequence ID" value="NZ_JADBEB010000001.1"/>
</dbReference>
<dbReference type="EMBL" id="JADBEB010000001">
    <property type="protein sequence ID" value="MBE1486577.1"/>
    <property type="molecule type" value="Genomic_DNA"/>
</dbReference>
<keyword evidence="2" id="KW-1185">Reference proteome</keyword>
<name>A0A927M1W0_9ACTN</name>
<evidence type="ECO:0000313" key="1">
    <source>
        <dbReference type="EMBL" id="MBE1486577.1"/>
    </source>
</evidence>
<accession>A0A927M1W0</accession>
<gene>
    <name evidence="1" type="ORF">H4W31_002215</name>
</gene>
<reference evidence="1" key="1">
    <citation type="submission" date="2020-10" db="EMBL/GenBank/DDBJ databases">
        <title>Sequencing the genomes of 1000 actinobacteria strains.</title>
        <authorList>
            <person name="Klenk H.-P."/>
        </authorList>
    </citation>
    <scope>NUCLEOTIDE SEQUENCE</scope>
    <source>
        <strain evidence="1">DSM 46832</strain>
    </source>
</reference>
<proteinExistence type="predicted"/>
<comment type="caution">
    <text evidence="1">The sequence shown here is derived from an EMBL/GenBank/DDBJ whole genome shotgun (WGS) entry which is preliminary data.</text>
</comment>
<evidence type="ECO:0000313" key="2">
    <source>
        <dbReference type="Proteomes" id="UP000649753"/>
    </source>
</evidence>
<dbReference type="Proteomes" id="UP000649753">
    <property type="component" value="Unassembled WGS sequence"/>
</dbReference>